<evidence type="ECO:0000256" key="3">
    <source>
        <dbReference type="ARBA" id="ARBA00022650"/>
    </source>
</evidence>
<dbReference type="PIRSF" id="PIRSF000729">
    <property type="entry name" value="GK"/>
    <property type="match status" value="1"/>
</dbReference>
<name>A0ABV5CHF9_9SPHI</name>
<dbReference type="Pfam" id="PF01472">
    <property type="entry name" value="PUA"/>
    <property type="match status" value="1"/>
</dbReference>
<dbReference type="PANTHER" id="PTHR43654">
    <property type="entry name" value="GLUTAMATE 5-KINASE"/>
    <property type="match status" value="1"/>
</dbReference>
<dbReference type="InterPro" id="IPR036393">
    <property type="entry name" value="AceGlu_kinase-like_sf"/>
</dbReference>
<dbReference type="InterPro" id="IPR015947">
    <property type="entry name" value="PUA-like_sf"/>
</dbReference>
<dbReference type="SUPFAM" id="SSF88697">
    <property type="entry name" value="PUA domain-like"/>
    <property type="match status" value="1"/>
</dbReference>
<dbReference type="InterPro" id="IPR036974">
    <property type="entry name" value="PUA_sf"/>
</dbReference>
<dbReference type="InterPro" id="IPR001048">
    <property type="entry name" value="Asp/Glu/Uridylate_kinase"/>
</dbReference>
<dbReference type="Gene3D" id="2.30.130.10">
    <property type="entry name" value="PUA domain"/>
    <property type="match status" value="1"/>
</dbReference>
<dbReference type="EMBL" id="JBBVGT010000003">
    <property type="protein sequence ID" value="MFB5946991.1"/>
    <property type="molecule type" value="Genomic_DNA"/>
</dbReference>
<reference evidence="9 10" key="1">
    <citation type="submission" date="2024-04" db="EMBL/GenBank/DDBJ databases">
        <title>Albibacterium profundi sp. nov., isolated from sediment of the Challenger Deep of Mariana Trench.</title>
        <authorList>
            <person name="Wang Y."/>
        </authorList>
    </citation>
    <scope>NUCLEOTIDE SEQUENCE [LARGE SCALE GENOMIC DNA]</scope>
    <source>
        <strain evidence="9 10">RHL897</strain>
    </source>
</reference>
<dbReference type="NCBIfam" id="TIGR01027">
    <property type="entry name" value="proB"/>
    <property type="match status" value="1"/>
</dbReference>
<dbReference type="CDD" id="cd21157">
    <property type="entry name" value="PUA_G5K"/>
    <property type="match status" value="1"/>
</dbReference>
<dbReference type="PROSITE" id="PS50890">
    <property type="entry name" value="PUA"/>
    <property type="match status" value="1"/>
</dbReference>
<evidence type="ECO:0000256" key="4">
    <source>
        <dbReference type="ARBA" id="ARBA00022679"/>
    </source>
</evidence>
<dbReference type="Proteomes" id="UP001580928">
    <property type="component" value="Unassembled WGS sequence"/>
</dbReference>
<keyword evidence="5" id="KW-0547">Nucleotide-binding</keyword>
<gene>
    <name evidence="9" type="primary">proB</name>
    <name evidence="9" type="ORF">WKR92_14250</name>
</gene>
<dbReference type="InterPro" id="IPR005715">
    <property type="entry name" value="Glu_5kinase/COase_Synthase"/>
</dbReference>
<evidence type="ECO:0000256" key="7">
    <source>
        <dbReference type="ARBA" id="ARBA00022840"/>
    </source>
</evidence>
<keyword evidence="1" id="KW-0963">Cytoplasm</keyword>
<evidence type="ECO:0000313" key="10">
    <source>
        <dbReference type="Proteomes" id="UP001580928"/>
    </source>
</evidence>
<feature type="domain" description="PUA" evidence="8">
    <location>
        <begin position="266"/>
        <end position="342"/>
    </location>
</feature>
<dbReference type="RefSeq" id="WP_375558520.1">
    <property type="nucleotide sequence ID" value="NZ_JBBVGT010000003.1"/>
</dbReference>
<evidence type="ECO:0000313" key="9">
    <source>
        <dbReference type="EMBL" id="MFB5946991.1"/>
    </source>
</evidence>
<sequence>MKKPILVIKFGTASITNKEGDLTDHVIADIARQVAEVHSYYRIVLVSSGAVAAGRSYISNYKQRLSERKAAAAIGNTLLLNKYSDYFRPYGISIAQSLCERNHFSNRKQFLQLKKTYEKLWDNGIIPIANENDVVSNLELKFSDNDELATLIAVGFNASLLLFSTSVPGVLDENNAIIRELDTSDKKLLGLARKEKSDAGLGGMTSKLTYTRLANQMGIKAVIFGINTQDGILKALKDEAGTVCNARFCSVSAKNRWLASGSLIKGKVKVDLGAEKALAKRFSLLAVGVQSVVGDFEVGEVIEIIDHDDTTIAVAITKISSKSLKENLNTQNLEVAHANDLVLV</sequence>
<dbReference type="InterPro" id="IPR001057">
    <property type="entry name" value="Glu/AcGlu_kinase"/>
</dbReference>
<evidence type="ECO:0000256" key="5">
    <source>
        <dbReference type="ARBA" id="ARBA00022741"/>
    </source>
</evidence>
<accession>A0ABV5CHF9</accession>
<evidence type="ECO:0000256" key="6">
    <source>
        <dbReference type="ARBA" id="ARBA00022777"/>
    </source>
</evidence>
<dbReference type="SUPFAM" id="SSF53633">
    <property type="entry name" value="Carbamate kinase-like"/>
    <property type="match status" value="1"/>
</dbReference>
<protein>
    <submittedName>
        <fullName evidence="9">Glutamate 5-kinase</fullName>
        <ecNumber evidence="9">2.7.2.11</ecNumber>
    </submittedName>
</protein>
<dbReference type="PRINTS" id="PR00474">
    <property type="entry name" value="GLU5KINASE"/>
</dbReference>
<keyword evidence="7" id="KW-0067">ATP-binding</keyword>
<dbReference type="InterPro" id="IPR011529">
    <property type="entry name" value="Glu_5kinase"/>
</dbReference>
<dbReference type="InterPro" id="IPR002478">
    <property type="entry name" value="PUA"/>
</dbReference>
<keyword evidence="2" id="KW-0028">Amino-acid biosynthesis</keyword>
<evidence type="ECO:0000256" key="1">
    <source>
        <dbReference type="ARBA" id="ARBA00022490"/>
    </source>
</evidence>
<dbReference type="PANTHER" id="PTHR43654:SF1">
    <property type="entry name" value="ISOPENTENYL PHOSPHATE KINASE"/>
    <property type="match status" value="1"/>
</dbReference>
<dbReference type="Pfam" id="PF00696">
    <property type="entry name" value="AA_kinase"/>
    <property type="match status" value="1"/>
</dbReference>
<evidence type="ECO:0000259" key="8">
    <source>
        <dbReference type="SMART" id="SM00359"/>
    </source>
</evidence>
<keyword evidence="4 9" id="KW-0808">Transferase</keyword>
<evidence type="ECO:0000256" key="2">
    <source>
        <dbReference type="ARBA" id="ARBA00022605"/>
    </source>
</evidence>
<dbReference type="EC" id="2.7.2.11" evidence="9"/>
<dbReference type="GO" id="GO:0004349">
    <property type="term" value="F:glutamate 5-kinase activity"/>
    <property type="evidence" value="ECO:0007669"/>
    <property type="project" value="UniProtKB-EC"/>
</dbReference>
<keyword evidence="6" id="KW-0418">Kinase</keyword>
<dbReference type="SMART" id="SM00359">
    <property type="entry name" value="PUA"/>
    <property type="match status" value="1"/>
</dbReference>
<proteinExistence type="predicted"/>
<keyword evidence="10" id="KW-1185">Reference proteome</keyword>
<keyword evidence="3" id="KW-0641">Proline biosynthesis</keyword>
<comment type="caution">
    <text evidence="9">The sequence shown here is derived from an EMBL/GenBank/DDBJ whole genome shotgun (WGS) entry which is preliminary data.</text>
</comment>
<dbReference type="Gene3D" id="3.40.1160.10">
    <property type="entry name" value="Acetylglutamate kinase-like"/>
    <property type="match status" value="1"/>
</dbReference>
<organism evidence="9 10">
    <name type="scientific">Albibacterium profundi</name>
    <dbReference type="NCBI Taxonomy" id="3134906"/>
    <lineage>
        <taxon>Bacteria</taxon>
        <taxon>Pseudomonadati</taxon>
        <taxon>Bacteroidota</taxon>
        <taxon>Sphingobacteriia</taxon>
        <taxon>Sphingobacteriales</taxon>
        <taxon>Sphingobacteriaceae</taxon>
        <taxon>Albibacterium</taxon>
    </lineage>
</organism>